<evidence type="ECO:0000256" key="6">
    <source>
        <dbReference type="SAM" id="Phobius"/>
    </source>
</evidence>
<comment type="subcellular location">
    <subcellularLocation>
        <location evidence="1">Cell membrane</location>
        <topology evidence="1">Multi-pass membrane protein</topology>
    </subcellularLocation>
</comment>
<sequence length="399" mass="40722">MTERKPGTVLAVLCLTEITSWGVLFYAFPVLVPAIARDTGWSPAALTAALSVALLVSALTGIAVGRVLDRRGPRLLMTAGSVVGVAAVVVIATARTLPWFFVGWICAGLAMAATFYPPAFAALTRWYGPRRVRALTTLTLVAGFASTVFAPLTALLAENLSWRTTYLVLAVVLAVLTVPGHWFGLRRSWPPVVADAGQPSKPRSEARSPAFVALVAAFSLTALGTYAVVVNLVALLAERGLSTGMAAIALGLGGAGQVAGRLGFATLVNRTGVRTRTAVVIVVLAATTTLLGALTSTVALVCASVFAGMARGVFTLLQATAVADRWGTAGYGRLSGLLSAPLVTMSAVAPYAGAALAALTGSYSTAFLVLGALTVAAVPVSLAARPAVAETPASSDSKS</sequence>
<evidence type="ECO:0000256" key="2">
    <source>
        <dbReference type="ARBA" id="ARBA00022448"/>
    </source>
</evidence>
<keyword evidence="3 6" id="KW-0812">Transmembrane</keyword>
<dbReference type="GO" id="GO:0022857">
    <property type="term" value="F:transmembrane transporter activity"/>
    <property type="evidence" value="ECO:0007669"/>
    <property type="project" value="InterPro"/>
</dbReference>
<dbReference type="InterPro" id="IPR036259">
    <property type="entry name" value="MFS_trans_sf"/>
</dbReference>
<keyword evidence="4 6" id="KW-1133">Transmembrane helix</keyword>
<dbReference type="Pfam" id="PF07690">
    <property type="entry name" value="MFS_1"/>
    <property type="match status" value="1"/>
</dbReference>
<dbReference type="InterPro" id="IPR011701">
    <property type="entry name" value="MFS"/>
</dbReference>
<dbReference type="Gene3D" id="1.20.1250.20">
    <property type="entry name" value="MFS general substrate transporter like domains"/>
    <property type="match status" value="1"/>
</dbReference>
<reference evidence="8 9" key="1">
    <citation type="submission" date="2019-09" db="EMBL/GenBank/DDBJ databases">
        <authorList>
            <person name="Leyn A S."/>
        </authorList>
    </citation>
    <scope>NUCLEOTIDE SEQUENCE [LARGE SCALE GENOMIC DNA]</scope>
    <source>
        <strain evidence="8">AA231_1</strain>
    </source>
</reference>
<dbReference type="PROSITE" id="PS50850">
    <property type="entry name" value="MFS"/>
    <property type="match status" value="1"/>
</dbReference>
<evidence type="ECO:0000256" key="3">
    <source>
        <dbReference type="ARBA" id="ARBA00022692"/>
    </source>
</evidence>
<dbReference type="InterPro" id="IPR052983">
    <property type="entry name" value="MFS_Riboflavin_Transporter"/>
</dbReference>
<protein>
    <submittedName>
        <fullName evidence="8">Uncharacterized MFS-type transporter</fullName>
    </submittedName>
</protein>
<evidence type="ECO:0000256" key="1">
    <source>
        <dbReference type="ARBA" id="ARBA00004651"/>
    </source>
</evidence>
<evidence type="ECO:0000313" key="8">
    <source>
        <dbReference type="EMBL" id="VVJ18489.1"/>
    </source>
</evidence>
<feature type="transmembrane region" description="Helical" evidence="6">
    <location>
        <begin position="75"/>
        <end position="94"/>
    </location>
</feature>
<dbReference type="Proteomes" id="UP000399805">
    <property type="component" value="Unassembled WGS sequence"/>
</dbReference>
<feature type="transmembrane region" description="Helical" evidence="6">
    <location>
        <begin position="7"/>
        <end position="28"/>
    </location>
</feature>
<evidence type="ECO:0000313" key="9">
    <source>
        <dbReference type="Proteomes" id="UP000399805"/>
    </source>
</evidence>
<evidence type="ECO:0000256" key="4">
    <source>
        <dbReference type="ARBA" id="ARBA00022989"/>
    </source>
</evidence>
<evidence type="ECO:0000259" key="7">
    <source>
        <dbReference type="PROSITE" id="PS50850"/>
    </source>
</evidence>
<feature type="transmembrane region" description="Helical" evidence="6">
    <location>
        <begin position="135"/>
        <end position="157"/>
    </location>
</feature>
<dbReference type="SUPFAM" id="SSF103473">
    <property type="entry name" value="MFS general substrate transporter"/>
    <property type="match status" value="1"/>
</dbReference>
<feature type="transmembrane region" description="Helical" evidence="6">
    <location>
        <begin position="163"/>
        <end position="183"/>
    </location>
</feature>
<evidence type="ECO:0000256" key="5">
    <source>
        <dbReference type="ARBA" id="ARBA00023136"/>
    </source>
</evidence>
<dbReference type="PANTHER" id="PTHR43385">
    <property type="entry name" value="RIBOFLAVIN TRANSPORTER RIBJ"/>
    <property type="match status" value="1"/>
</dbReference>
<feature type="transmembrane region" description="Helical" evidence="6">
    <location>
        <begin position="210"/>
        <end position="237"/>
    </location>
</feature>
<feature type="domain" description="Major facilitator superfamily (MFS) profile" evidence="7">
    <location>
        <begin position="8"/>
        <end position="389"/>
    </location>
</feature>
<dbReference type="InterPro" id="IPR020846">
    <property type="entry name" value="MFS_dom"/>
</dbReference>
<feature type="transmembrane region" description="Helical" evidence="6">
    <location>
        <begin position="100"/>
        <end position="123"/>
    </location>
</feature>
<dbReference type="PANTHER" id="PTHR43385:SF1">
    <property type="entry name" value="RIBOFLAVIN TRANSPORTER RIBJ"/>
    <property type="match status" value="1"/>
</dbReference>
<accession>A0A6I8LTP6</accession>
<feature type="transmembrane region" description="Helical" evidence="6">
    <location>
        <begin position="48"/>
        <end position="68"/>
    </location>
</feature>
<dbReference type="AlphaFoldDB" id="A0A6I8LTP6"/>
<organism evidence="8 9">
    <name type="scientific">Amycolatopsis camponoti</name>
    <dbReference type="NCBI Taxonomy" id="2606593"/>
    <lineage>
        <taxon>Bacteria</taxon>
        <taxon>Bacillati</taxon>
        <taxon>Actinomycetota</taxon>
        <taxon>Actinomycetes</taxon>
        <taxon>Pseudonocardiales</taxon>
        <taxon>Pseudonocardiaceae</taxon>
        <taxon>Amycolatopsis</taxon>
    </lineage>
</organism>
<feature type="transmembrane region" description="Helical" evidence="6">
    <location>
        <begin position="366"/>
        <end position="384"/>
    </location>
</feature>
<dbReference type="EMBL" id="CABVGP010000001">
    <property type="protein sequence ID" value="VVJ18489.1"/>
    <property type="molecule type" value="Genomic_DNA"/>
</dbReference>
<dbReference type="RefSeq" id="WP_230862543.1">
    <property type="nucleotide sequence ID" value="NZ_CABVGP010000001.1"/>
</dbReference>
<gene>
    <name evidence="8" type="ORF">AA23TX_03510</name>
</gene>
<name>A0A6I8LTP6_9PSEU</name>
<feature type="transmembrane region" description="Helical" evidence="6">
    <location>
        <begin position="279"/>
        <end position="307"/>
    </location>
</feature>
<keyword evidence="9" id="KW-1185">Reference proteome</keyword>
<feature type="transmembrane region" description="Helical" evidence="6">
    <location>
        <begin position="338"/>
        <end position="359"/>
    </location>
</feature>
<feature type="transmembrane region" description="Helical" evidence="6">
    <location>
        <begin position="243"/>
        <end position="267"/>
    </location>
</feature>
<keyword evidence="5 6" id="KW-0472">Membrane</keyword>
<dbReference type="GO" id="GO:0005886">
    <property type="term" value="C:plasma membrane"/>
    <property type="evidence" value="ECO:0007669"/>
    <property type="project" value="UniProtKB-SubCell"/>
</dbReference>
<keyword evidence="2" id="KW-0813">Transport</keyword>
<proteinExistence type="predicted"/>